<reference evidence="2 3" key="1">
    <citation type="journal article" date="2021" name="Sci. Rep.">
        <title>Chromosome anchoring in Senegalese sole (Solea senegalensis) reveals sex-associated markers and genome rearrangements in flatfish.</title>
        <authorList>
            <person name="Guerrero-Cozar I."/>
            <person name="Gomez-Garrido J."/>
            <person name="Berbel C."/>
            <person name="Martinez-Blanch J.F."/>
            <person name="Alioto T."/>
            <person name="Claros M.G."/>
            <person name="Gagnaire P.A."/>
            <person name="Manchado M."/>
        </authorList>
    </citation>
    <scope>NUCLEOTIDE SEQUENCE [LARGE SCALE GENOMIC DNA]</scope>
    <source>
        <strain evidence="2">Sse05_10M</strain>
    </source>
</reference>
<name>A0AAV6PLW1_SOLSE</name>
<gene>
    <name evidence="2" type="ORF">JOB18_019078</name>
</gene>
<evidence type="ECO:0000313" key="3">
    <source>
        <dbReference type="Proteomes" id="UP000693946"/>
    </source>
</evidence>
<proteinExistence type="predicted"/>
<comment type="caution">
    <text evidence="2">The sequence shown here is derived from an EMBL/GenBank/DDBJ whole genome shotgun (WGS) entry which is preliminary data.</text>
</comment>
<accession>A0AAV6PLW1</accession>
<evidence type="ECO:0000256" key="1">
    <source>
        <dbReference type="SAM" id="MobiDB-lite"/>
    </source>
</evidence>
<sequence>MTRPKFRPCPSCQTLNAASLKTCSMCYVSLSMKKKLKEKTASLDSKWGQGIVPNRNVGRIIDSARIAVRKLEAIGYKPILFMGKKDKKASNKWVADIITHLPLTSTTKNFLEKMRRAYEFLLTKEQQPNTDPSAEPDNPTMEQGDSPVEGMGHSQDEEQHSSLAMEQGDHT</sequence>
<protein>
    <submittedName>
        <fullName evidence="2">Uncharacterized protein</fullName>
    </submittedName>
</protein>
<evidence type="ECO:0000313" key="2">
    <source>
        <dbReference type="EMBL" id="KAG7471408.1"/>
    </source>
</evidence>
<feature type="region of interest" description="Disordered" evidence="1">
    <location>
        <begin position="122"/>
        <end position="171"/>
    </location>
</feature>
<organism evidence="2 3">
    <name type="scientific">Solea senegalensis</name>
    <name type="common">Senegalese sole</name>
    <dbReference type="NCBI Taxonomy" id="28829"/>
    <lineage>
        <taxon>Eukaryota</taxon>
        <taxon>Metazoa</taxon>
        <taxon>Chordata</taxon>
        <taxon>Craniata</taxon>
        <taxon>Vertebrata</taxon>
        <taxon>Euteleostomi</taxon>
        <taxon>Actinopterygii</taxon>
        <taxon>Neopterygii</taxon>
        <taxon>Teleostei</taxon>
        <taxon>Neoteleostei</taxon>
        <taxon>Acanthomorphata</taxon>
        <taxon>Carangaria</taxon>
        <taxon>Pleuronectiformes</taxon>
        <taxon>Pleuronectoidei</taxon>
        <taxon>Soleidae</taxon>
        <taxon>Solea</taxon>
    </lineage>
</organism>
<dbReference type="EMBL" id="JAGKHQ010000229">
    <property type="protein sequence ID" value="KAG7471408.1"/>
    <property type="molecule type" value="Genomic_DNA"/>
</dbReference>
<keyword evidence="3" id="KW-1185">Reference proteome</keyword>
<dbReference type="AlphaFoldDB" id="A0AAV6PLW1"/>
<dbReference type="Proteomes" id="UP000693946">
    <property type="component" value="Unassembled WGS sequence"/>
</dbReference>